<evidence type="ECO:0008006" key="3">
    <source>
        <dbReference type="Google" id="ProtNLM"/>
    </source>
</evidence>
<organism evidence="1 2">
    <name type="scientific">Leptospira ognonensis</name>
    <dbReference type="NCBI Taxonomy" id="2484945"/>
    <lineage>
        <taxon>Bacteria</taxon>
        <taxon>Pseudomonadati</taxon>
        <taxon>Spirochaetota</taxon>
        <taxon>Spirochaetia</taxon>
        <taxon>Leptospirales</taxon>
        <taxon>Leptospiraceae</taxon>
        <taxon>Leptospira</taxon>
    </lineage>
</organism>
<dbReference type="Pfam" id="PF13177">
    <property type="entry name" value="DNA_pol3_delta2"/>
    <property type="match status" value="1"/>
</dbReference>
<dbReference type="PANTHER" id="PTHR11669">
    <property type="entry name" value="REPLICATION FACTOR C / DNA POLYMERASE III GAMMA-TAU SUBUNIT"/>
    <property type="match status" value="1"/>
</dbReference>
<dbReference type="PANTHER" id="PTHR11669:SF8">
    <property type="entry name" value="DNA POLYMERASE III SUBUNIT DELTA"/>
    <property type="match status" value="1"/>
</dbReference>
<dbReference type="Proteomes" id="UP000297693">
    <property type="component" value="Unassembled WGS sequence"/>
</dbReference>
<comment type="caution">
    <text evidence="1">The sequence shown here is derived from an EMBL/GenBank/DDBJ whole genome shotgun (WGS) entry which is preliminary data.</text>
</comment>
<accession>A0A4R9KBK4</accession>
<dbReference type="InterPro" id="IPR050238">
    <property type="entry name" value="DNA_Rep/Repair_Clamp_Loader"/>
</dbReference>
<sequence>MQVSPDYFQLDEVKGQEVALTYLKSFLKHPDKIPGVLIFHGPDGVGKWFAAERFSRQLLCIDQNSCGICESCRLFMRGEHPDFIQFPRNKNIAIGKDKDPEEFTIRWLLGNRIIFKPHVSQKRIVLFPEAQRINNEAETTLLKTFEEPPDHTKFILIVNDINKLKKTIVSRAVCIPFHYIPQNMIRSLTSGLDKTFKEYYGGSLNPFEIPEDVIEEWHEVVREHCHDQILILKLENWVREQMTDRKGKKIKIENVDFLEMICLLLIFEYRTENFDSNIRKVQAILDFKTKLHYGIPALEYFLLSQLFLKLSTYSR</sequence>
<dbReference type="EMBL" id="RQGD01000005">
    <property type="protein sequence ID" value="TGL63159.1"/>
    <property type="molecule type" value="Genomic_DNA"/>
</dbReference>
<dbReference type="SUPFAM" id="SSF52540">
    <property type="entry name" value="P-loop containing nucleoside triphosphate hydrolases"/>
    <property type="match status" value="1"/>
</dbReference>
<name>A0A4R9KBK4_9LEPT</name>
<dbReference type="RefSeq" id="WP_135621579.1">
    <property type="nucleotide sequence ID" value="NZ_RQGD01000005.1"/>
</dbReference>
<dbReference type="InterPro" id="IPR027417">
    <property type="entry name" value="P-loop_NTPase"/>
</dbReference>
<evidence type="ECO:0000313" key="2">
    <source>
        <dbReference type="Proteomes" id="UP000297693"/>
    </source>
</evidence>
<dbReference type="Gene3D" id="3.40.50.300">
    <property type="entry name" value="P-loop containing nucleotide triphosphate hydrolases"/>
    <property type="match status" value="1"/>
</dbReference>
<proteinExistence type="predicted"/>
<reference evidence="1" key="1">
    <citation type="journal article" date="2019" name="PLoS Negl. Trop. Dis.">
        <title>Revisiting the worldwide diversity of Leptospira species in the environment.</title>
        <authorList>
            <person name="Vincent A.T."/>
            <person name="Schiettekatte O."/>
            <person name="Bourhy P."/>
            <person name="Veyrier F.J."/>
            <person name="Picardeau M."/>
        </authorList>
    </citation>
    <scope>NUCLEOTIDE SEQUENCE [LARGE SCALE GENOMIC DNA]</scope>
    <source>
        <strain evidence="1">201702476</strain>
    </source>
</reference>
<dbReference type="GO" id="GO:0006261">
    <property type="term" value="P:DNA-templated DNA replication"/>
    <property type="evidence" value="ECO:0007669"/>
    <property type="project" value="TreeGrafter"/>
</dbReference>
<protein>
    <recommendedName>
        <fullName evidence="3">DNA polymerase III subunit delta</fullName>
    </recommendedName>
</protein>
<gene>
    <name evidence="1" type="ORF">EHQ58_01575</name>
</gene>
<evidence type="ECO:0000313" key="1">
    <source>
        <dbReference type="EMBL" id="TGL63159.1"/>
    </source>
</evidence>
<keyword evidence="2" id="KW-1185">Reference proteome</keyword>
<dbReference type="OrthoDB" id="9810148at2"/>
<dbReference type="AlphaFoldDB" id="A0A4R9KBK4"/>